<comment type="caution">
    <text evidence="1">The sequence shown here is derived from an EMBL/GenBank/DDBJ whole genome shotgun (WGS) entry which is preliminary data.</text>
</comment>
<dbReference type="RefSeq" id="WP_188072101.1">
    <property type="nucleotide sequence ID" value="NZ_BSPS01000037.1"/>
</dbReference>
<keyword evidence="2" id="KW-1185">Reference proteome</keyword>
<name>A0A7W6FR25_9SPHN</name>
<protein>
    <recommendedName>
        <fullName evidence="3">DUF4136 domain-containing protein</fullName>
    </recommendedName>
</protein>
<evidence type="ECO:0008006" key="3">
    <source>
        <dbReference type="Google" id="ProtNLM"/>
    </source>
</evidence>
<sequence length="180" mass="19105">MSVRFGTYAGLCLLALGLNGCSSRVETRIRSDGAGVTGTPLLMWQAEADDAAPDPLLARVKEAVAGRLQERGFRFADQAPVMLSIGVAERPGRIALQTRGDDALSPAPKRGGLFPCRPRLIRLTVSMTDSATGRKLYGGSAEEAHCRAAFDQVMPRLAETALADLAAPKGQRTETSPIPD</sequence>
<reference evidence="1 2" key="1">
    <citation type="submission" date="2020-08" db="EMBL/GenBank/DDBJ databases">
        <title>Genomic Encyclopedia of Type Strains, Phase IV (KMG-IV): sequencing the most valuable type-strain genomes for metagenomic binning, comparative biology and taxonomic classification.</title>
        <authorList>
            <person name="Goeker M."/>
        </authorList>
    </citation>
    <scope>NUCLEOTIDE SEQUENCE [LARGE SCALE GENOMIC DNA]</scope>
    <source>
        <strain evidence="1 2">DSM 26189</strain>
    </source>
</reference>
<dbReference type="EMBL" id="JACIDT010000007">
    <property type="protein sequence ID" value="MBB3926594.1"/>
    <property type="molecule type" value="Genomic_DNA"/>
</dbReference>
<accession>A0A7W6FR25</accession>
<proteinExistence type="predicted"/>
<organism evidence="1 2">
    <name type="scientific">Sphingobium jiangsuense</name>
    <dbReference type="NCBI Taxonomy" id="870476"/>
    <lineage>
        <taxon>Bacteria</taxon>
        <taxon>Pseudomonadati</taxon>
        <taxon>Pseudomonadota</taxon>
        <taxon>Alphaproteobacteria</taxon>
        <taxon>Sphingomonadales</taxon>
        <taxon>Sphingomonadaceae</taxon>
        <taxon>Sphingobium</taxon>
    </lineage>
</organism>
<evidence type="ECO:0000313" key="1">
    <source>
        <dbReference type="EMBL" id="MBB3926594.1"/>
    </source>
</evidence>
<gene>
    <name evidence="1" type="ORF">GGR43_002314</name>
</gene>
<evidence type="ECO:0000313" key="2">
    <source>
        <dbReference type="Proteomes" id="UP000571950"/>
    </source>
</evidence>
<dbReference type="Proteomes" id="UP000571950">
    <property type="component" value="Unassembled WGS sequence"/>
</dbReference>
<dbReference type="AlphaFoldDB" id="A0A7W6FR25"/>